<evidence type="ECO:0000313" key="3">
    <source>
        <dbReference type="EMBL" id="KAJ7189430.1"/>
    </source>
</evidence>
<comment type="caution">
    <text evidence="3">The sequence shown here is derived from an EMBL/GenBank/DDBJ whole genome shotgun (WGS) entry which is preliminary data.</text>
</comment>
<protein>
    <recommendedName>
        <fullName evidence="5">Hydrophobin</fullName>
    </recommendedName>
</protein>
<keyword evidence="2" id="KW-0732">Signal</keyword>
<evidence type="ECO:0008006" key="5">
    <source>
        <dbReference type="Google" id="ProtNLM"/>
    </source>
</evidence>
<evidence type="ECO:0000256" key="2">
    <source>
        <dbReference type="SAM" id="SignalP"/>
    </source>
</evidence>
<sequence>MLRSSLIIILALAAMQVTAQECFDVCCAAVFTTADYSVNRPRRAAPGSIRSTTSQAMLDYSKDEESASTRAARYISCDTAPARPGPVLSARRAVLDRLHLGIHDAALDLHDGHGGANAEALEQPPGRRGARELGDADRALLDVERGCRREREDVRGCILAGVPTLFHTTSSLKLDAHDNGITWLMEPLRSSQVTKFQWRCQGQISCYTYLFSQKTTSSFKPSEYQLCSGVARCAQSCCQDITQL</sequence>
<feature type="signal peptide" evidence="2">
    <location>
        <begin position="1"/>
        <end position="19"/>
    </location>
</feature>
<name>A0AAD6UNG0_9AGAR</name>
<gene>
    <name evidence="3" type="ORF">GGX14DRAFT_609358</name>
</gene>
<evidence type="ECO:0000256" key="1">
    <source>
        <dbReference type="SAM" id="MobiDB-lite"/>
    </source>
</evidence>
<reference evidence="3" key="1">
    <citation type="submission" date="2023-03" db="EMBL/GenBank/DDBJ databases">
        <title>Massive genome expansion in bonnet fungi (Mycena s.s.) driven by repeated elements and novel gene families across ecological guilds.</title>
        <authorList>
            <consortium name="Lawrence Berkeley National Laboratory"/>
            <person name="Harder C.B."/>
            <person name="Miyauchi S."/>
            <person name="Viragh M."/>
            <person name="Kuo A."/>
            <person name="Thoen E."/>
            <person name="Andreopoulos B."/>
            <person name="Lu D."/>
            <person name="Skrede I."/>
            <person name="Drula E."/>
            <person name="Henrissat B."/>
            <person name="Morin E."/>
            <person name="Kohler A."/>
            <person name="Barry K."/>
            <person name="LaButti K."/>
            <person name="Morin E."/>
            <person name="Salamov A."/>
            <person name="Lipzen A."/>
            <person name="Mereny Z."/>
            <person name="Hegedus B."/>
            <person name="Baldrian P."/>
            <person name="Stursova M."/>
            <person name="Weitz H."/>
            <person name="Taylor A."/>
            <person name="Grigoriev I.V."/>
            <person name="Nagy L.G."/>
            <person name="Martin F."/>
            <person name="Kauserud H."/>
        </authorList>
    </citation>
    <scope>NUCLEOTIDE SEQUENCE</scope>
    <source>
        <strain evidence="3">9144</strain>
    </source>
</reference>
<proteinExistence type="predicted"/>
<evidence type="ECO:0000313" key="4">
    <source>
        <dbReference type="Proteomes" id="UP001219525"/>
    </source>
</evidence>
<dbReference type="EMBL" id="JARJCW010000178">
    <property type="protein sequence ID" value="KAJ7189430.1"/>
    <property type="molecule type" value="Genomic_DNA"/>
</dbReference>
<feature type="chain" id="PRO_5041993493" description="Hydrophobin" evidence="2">
    <location>
        <begin position="20"/>
        <end position="244"/>
    </location>
</feature>
<keyword evidence="4" id="KW-1185">Reference proteome</keyword>
<accession>A0AAD6UNG0</accession>
<organism evidence="3 4">
    <name type="scientific">Mycena pura</name>
    <dbReference type="NCBI Taxonomy" id="153505"/>
    <lineage>
        <taxon>Eukaryota</taxon>
        <taxon>Fungi</taxon>
        <taxon>Dikarya</taxon>
        <taxon>Basidiomycota</taxon>
        <taxon>Agaricomycotina</taxon>
        <taxon>Agaricomycetes</taxon>
        <taxon>Agaricomycetidae</taxon>
        <taxon>Agaricales</taxon>
        <taxon>Marasmiineae</taxon>
        <taxon>Mycenaceae</taxon>
        <taxon>Mycena</taxon>
    </lineage>
</organism>
<dbReference type="AlphaFoldDB" id="A0AAD6UNG0"/>
<dbReference type="Proteomes" id="UP001219525">
    <property type="component" value="Unassembled WGS sequence"/>
</dbReference>
<feature type="region of interest" description="Disordered" evidence="1">
    <location>
        <begin position="113"/>
        <end position="133"/>
    </location>
</feature>